<organism evidence="8 9">
    <name type="scientific">Batillaria attramentaria</name>
    <dbReference type="NCBI Taxonomy" id="370345"/>
    <lineage>
        <taxon>Eukaryota</taxon>
        <taxon>Metazoa</taxon>
        <taxon>Spiralia</taxon>
        <taxon>Lophotrochozoa</taxon>
        <taxon>Mollusca</taxon>
        <taxon>Gastropoda</taxon>
        <taxon>Caenogastropoda</taxon>
        <taxon>Sorbeoconcha</taxon>
        <taxon>Cerithioidea</taxon>
        <taxon>Batillariidae</taxon>
        <taxon>Batillaria</taxon>
    </lineage>
</organism>
<evidence type="ECO:0000259" key="7">
    <source>
        <dbReference type="PROSITE" id="PS50835"/>
    </source>
</evidence>
<comment type="subcellular location">
    <subcellularLocation>
        <location evidence="1">Membrane</location>
        <topology evidence="1">Single-pass type I membrane protein</topology>
    </subcellularLocation>
</comment>
<accession>A0ABD0KEN9</accession>
<feature type="compositionally biased region" description="Basic and acidic residues" evidence="6">
    <location>
        <begin position="1004"/>
        <end position="1017"/>
    </location>
</feature>
<evidence type="ECO:0000313" key="8">
    <source>
        <dbReference type="EMBL" id="KAK7485517.1"/>
    </source>
</evidence>
<dbReference type="InterPro" id="IPR003598">
    <property type="entry name" value="Ig_sub2"/>
</dbReference>
<dbReference type="InterPro" id="IPR036179">
    <property type="entry name" value="Ig-like_dom_sf"/>
</dbReference>
<protein>
    <recommendedName>
        <fullName evidence="7">Ig-like domain-containing protein</fullName>
    </recommendedName>
</protein>
<feature type="non-terminal residue" evidence="8">
    <location>
        <position position="1064"/>
    </location>
</feature>
<evidence type="ECO:0000256" key="2">
    <source>
        <dbReference type="ARBA" id="ARBA00023136"/>
    </source>
</evidence>
<dbReference type="InterPro" id="IPR007110">
    <property type="entry name" value="Ig-like_dom"/>
</dbReference>
<dbReference type="InterPro" id="IPR051275">
    <property type="entry name" value="Cell_adhesion_signaling"/>
</dbReference>
<dbReference type="SMART" id="SM00408">
    <property type="entry name" value="IGc2"/>
    <property type="match status" value="3"/>
</dbReference>
<dbReference type="Pfam" id="PF13927">
    <property type="entry name" value="Ig_3"/>
    <property type="match status" value="2"/>
</dbReference>
<dbReference type="PROSITE" id="PS50835">
    <property type="entry name" value="IG_LIKE"/>
    <property type="match status" value="3"/>
</dbReference>
<dbReference type="InterPro" id="IPR013783">
    <property type="entry name" value="Ig-like_fold"/>
</dbReference>
<feature type="compositionally biased region" description="Basic and acidic residues" evidence="6">
    <location>
        <begin position="957"/>
        <end position="967"/>
    </location>
</feature>
<feature type="domain" description="Ig-like" evidence="7">
    <location>
        <begin position="489"/>
        <end position="574"/>
    </location>
</feature>
<dbReference type="Gene3D" id="2.60.40.10">
    <property type="entry name" value="Immunoglobulins"/>
    <property type="match status" value="4"/>
</dbReference>
<dbReference type="SMART" id="SM00409">
    <property type="entry name" value="IG"/>
    <property type="match status" value="4"/>
</dbReference>
<dbReference type="PANTHER" id="PTHR11640">
    <property type="entry name" value="NEPHRIN"/>
    <property type="match status" value="1"/>
</dbReference>
<reference evidence="8 9" key="1">
    <citation type="journal article" date="2023" name="Sci. Data">
        <title>Genome assembly of the Korean intertidal mud-creeper Batillaria attramentaria.</title>
        <authorList>
            <person name="Patra A.K."/>
            <person name="Ho P.T."/>
            <person name="Jun S."/>
            <person name="Lee S.J."/>
            <person name="Kim Y."/>
            <person name="Won Y.J."/>
        </authorList>
    </citation>
    <scope>NUCLEOTIDE SEQUENCE [LARGE SCALE GENOMIC DNA]</scope>
    <source>
        <strain evidence="8">Wonlab-2016</strain>
    </source>
</reference>
<keyword evidence="2" id="KW-0472">Membrane</keyword>
<dbReference type="GO" id="GO:0016020">
    <property type="term" value="C:membrane"/>
    <property type="evidence" value="ECO:0007669"/>
    <property type="project" value="UniProtKB-SubCell"/>
</dbReference>
<keyword evidence="5" id="KW-0393">Immunoglobulin domain</keyword>
<dbReference type="Proteomes" id="UP001519460">
    <property type="component" value="Unassembled WGS sequence"/>
</dbReference>
<gene>
    <name evidence="8" type="ORF">BaRGS_00023205</name>
</gene>
<evidence type="ECO:0000256" key="5">
    <source>
        <dbReference type="ARBA" id="ARBA00023319"/>
    </source>
</evidence>
<feature type="compositionally biased region" description="Basic residues" evidence="6">
    <location>
        <begin position="1018"/>
        <end position="1028"/>
    </location>
</feature>
<feature type="region of interest" description="Disordered" evidence="6">
    <location>
        <begin position="938"/>
        <end position="1037"/>
    </location>
</feature>
<dbReference type="InterPro" id="IPR003599">
    <property type="entry name" value="Ig_sub"/>
</dbReference>
<evidence type="ECO:0000256" key="6">
    <source>
        <dbReference type="SAM" id="MobiDB-lite"/>
    </source>
</evidence>
<dbReference type="AlphaFoldDB" id="A0ABD0KEN9"/>
<evidence type="ECO:0000256" key="3">
    <source>
        <dbReference type="ARBA" id="ARBA00023157"/>
    </source>
</evidence>
<keyword evidence="3" id="KW-1015">Disulfide bond</keyword>
<evidence type="ECO:0000256" key="1">
    <source>
        <dbReference type="ARBA" id="ARBA00004479"/>
    </source>
</evidence>
<comment type="caution">
    <text evidence="8">The sequence shown here is derived from an EMBL/GenBank/DDBJ whole genome shotgun (WGS) entry which is preliminary data.</text>
</comment>
<feature type="domain" description="Ig-like" evidence="7">
    <location>
        <begin position="585"/>
        <end position="684"/>
    </location>
</feature>
<dbReference type="SUPFAM" id="SSF48726">
    <property type="entry name" value="Immunoglobulin"/>
    <property type="match status" value="3"/>
</dbReference>
<dbReference type="EMBL" id="JACVVK020000193">
    <property type="protein sequence ID" value="KAK7485517.1"/>
    <property type="molecule type" value="Genomic_DNA"/>
</dbReference>
<evidence type="ECO:0000256" key="4">
    <source>
        <dbReference type="ARBA" id="ARBA00023180"/>
    </source>
</evidence>
<feature type="compositionally biased region" description="Polar residues" evidence="6">
    <location>
        <begin position="968"/>
        <end position="986"/>
    </location>
</feature>
<evidence type="ECO:0000313" key="9">
    <source>
        <dbReference type="Proteomes" id="UP001519460"/>
    </source>
</evidence>
<dbReference type="PANTHER" id="PTHR11640:SF164">
    <property type="entry name" value="MAM DOMAIN-CONTAINING GLYCOSYLPHOSPHATIDYLINOSITOL ANCHOR PROTEIN 1"/>
    <property type="match status" value="1"/>
</dbReference>
<sequence length="1064" mass="116905">MGYTTGQAVYADDSLSLTCEVSGGKPLVTSVTFACQSPHPDNLNDVTASGSVSSSLDVSLTQHDDNVTCSCTARWKVASYYRDSADTTLTVYCEYHTDRTQHLLYTVSITLTGQTQHLLYTVSIIRTGQIPRLLYTVSITQTGQIPRLLYTVSITRTGQIPRLLYTVSITQTGLIRRLLYTVSIAQTGLIRRLLYTVSIAQIRLIPRLLYTVSIAQIRLIPRLLYTVSITWTGQIPRLLYTVSITQTGLIPRLLYTVSITRTGQIPRLLYTVSITRTGQIPRLLYTVSITRTGQTHSTNCILQPALPIPRGRHSTVSLYVTGSLPFPYLESNTVLSLYVTDNLPFPYQESDTVLSVYVRESLPFPYLESNTVLSLYVTDNLPFPYLEGDTVLSVYVRESLPFPYLEGDTLLSVYVRESLPFPYLEGDTVLSVYVRESLPFPYLEGDTVLSLLPFPNLKGYTVLSLYVTDSLPFPYLEGDISVTDPPSTPAISRTDNLPFPFLEGDTVRLSCDLQSRGKPTANLTWSGHGNGQITNPDGAPATLVMTSVGKKDNNRNITCRTSNAWTQYKGQDISYGFPLQVYYSPQIRMTSREGSNRCQLIENIAQCVVVQGQRVHFTCSADSNPPPATIVWRKNNSQDGDLDIGVGPDIDIQSANHTKHNGNFSCHVTTGNLQGTGRTRNPLTSSDQLTVLVKYIPERSSLFLSHVTGSLTVSEGDDVVLACLADGRPTPDMTLVKKETGSRVHYVKGGVLVVEDRDSWLNYTITSAQCSNTGTYTCTTRNDVGTGPETSGAIFVNCKPRSPSPPPVDVPSVNYVNQSVHLTFNLWALPVPDRYEILYLGPFRNDTAVRRSGIAFDVQCIVTGELYNISCDVTVVNVTDDTAAGFYQLNVTNTHGDEQLVFQVKYNGHTTADAPNVHRGEYEEVGIKGDTPLIAPAATKSSASAEDVGPLYSKSKAKSEQNQKDSDTLYSSVDKSRKTGLTSSGDAVSGKGEIKAKPAISSKPDVKPKPPKDDKPAKVQKNKGKAKQMKGPVYGNMMPLSMRPMEASVYENYAFSSEEALDQS</sequence>
<feature type="domain" description="Ig-like" evidence="7">
    <location>
        <begin position="697"/>
        <end position="795"/>
    </location>
</feature>
<keyword evidence="9" id="KW-1185">Reference proteome</keyword>
<name>A0ABD0KEN9_9CAEN</name>
<proteinExistence type="predicted"/>
<keyword evidence="4" id="KW-0325">Glycoprotein</keyword>